<dbReference type="EMBL" id="FLTS01000001">
    <property type="protein sequence ID" value="SBV37558.1"/>
    <property type="molecule type" value="Genomic_DNA"/>
</dbReference>
<evidence type="ECO:0000313" key="9">
    <source>
        <dbReference type="EMBL" id="SBV37558.1"/>
    </source>
</evidence>
<keyword evidence="6" id="KW-1015">Disulfide bond</keyword>
<dbReference type="GO" id="GO:0051537">
    <property type="term" value="F:2 iron, 2 sulfur cluster binding"/>
    <property type="evidence" value="ECO:0007669"/>
    <property type="project" value="UniProtKB-KW"/>
</dbReference>
<dbReference type="PANTHER" id="PTHR13847:SF281">
    <property type="entry name" value="FAD DEPENDENT OXIDOREDUCTASE DOMAIN-CONTAINING PROTEIN"/>
    <property type="match status" value="1"/>
</dbReference>
<organism evidence="9">
    <name type="scientific">uncultured Stenotrophomonas sp</name>
    <dbReference type="NCBI Taxonomy" id="165438"/>
    <lineage>
        <taxon>Bacteria</taxon>
        <taxon>Pseudomonadati</taxon>
        <taxon>Pseudomonadota</taxon>
        <taxon>Gammaproteobacteria</taxon>
        <taxon>Lysobacterales</taxon>
        <taxon>Lysobacteraceae</taxon>
        <taxon>Stenotrophomonas</taxon>
        <taxon>environmental samples</taxon>
    </lineage>
</organism>
<proteinExistence type="predicted"/>
<keyword evidence="1" id="KW-0001">2Fe-2S</keyword>
<dbReference type="InterPro" id="IPR005805">
    <property type="entry name" value="Rieske_Fe-S_prot_C"/>
</dbReference>
<dbReference type="SUPFAM" id="SSF51971">
    <property type="entry name" value="Nucleotide-binding domain"/>
    <property type="match status" value="1"/>
</dbReference>
<dbReference type="PROSITE" id="PS51296">
    <property type="entry name" value="RIESKE"/>
    <property type="match status" value="1"/>
</dbReference>
<evidence type="ECO:0000256" key="3">
    <source>
        <dbReference type="ARBA" id="ARBA00023002"/>
    </source>
</evidence>
<feature type="region of interest" description="Disordered" evidence="7">
    <location>
        <begin position="495"/>
        <end position="514"/>
    </location>
</feature>
<dbReference type="SUPFAM" id="SSF50022">
    <property type="entry name" value="ISP domain"/>
    <property type="match status" value="1"/>
</dbReference>
<evidence type="ECO:0000256" key="4">
    <source>
        <dbReference type="ARBA" id="ARBA00023004"/>
    </source>
</evidence>
<sequence length="514" mass="54840">MHSAHTHPVWNDVAEVTAAWWRREPAGAAEVIVVGAGVAGLSTALQLARAGRRVMLLERDGIGAGETLRTSAHLASALDDRFTVLARHHGEEGARQAAASHAAAIDWVAAVVDAAGRDCGFQRVPAYLFSCTRDLGDLRRECAAAVAAGLRAELLPDGLDALPALGPVLRFEQQARVDIGHYLLALAQQVRDAGVRFVRGEVVAVTGGAWPRVECRDGRTFDAGAVVVATNVPIHHTGATWFKQAAYRTYVVAGHAPAGSIPDALYWDDGDPYHYVRLCPAGAAAGEVLVLVGGGDHKTGQGDDPQVYARLQQWAAARFPAISRYTHAWSGQILEPDDGLGFIGADPDNENVYLVSGDSGNGLTHGTLAALLLADLIQGRDNPWQALYAPGRHRLGGMPAWLRENTNAVLQYRDWLAPSQEDELADLARGSGVVVRRGLHRVAVYRGGDGALRAHNARCTHMGCVVRWSSEEKSWDCPCHGSRFDAATGAILNGPASEPLRPFALEDGADDPLP</sequence>
<dbReference type="GO" id="GO:0016491">
    <property type="term" value="F:oxidoreductase activity"/>
    <property type="evidence" value="ECO:0007669"/>
    <property type="project" value="UniProtKB-KW"/>
</dbReference>
<dbReference type="InterPro" id="IPR036188">
    <property type="entry name" value="FAD/NAD-bd_sf"/>
</dbReference>
<dbReference type="GO" id="GO:0046872">
    <property type="term" value="F:metal ion binding"/>
    <property type="evidence" value="ECO:0007669"/>
    <property type="project" value="UniProtKB-KW"/>
</dbReference>
<keyword evidence="5" id="KW-0411">Iron-sulfur</keyword>
<protein>
    <submittedName>
        <fullName evidence="9">FAD dependent oxidoreductase</fullName>
    </submittedName>
</protein>
<evidence type="ECO:0000256" key="1">
    <source>
        <dbReference type="ARBA" id="ARBA00022714"/>
    </source>
</evidence>
<dbReference type="InterPro" id="IPR036922">
    <property type="entry name" value="Rieske_2Fe-2S_sf"/>
</dbReference>
<dbReference type="InterPro" id="IPR017941">
    <property type="entry name" value="Rieske_2Fe-2S"/>
</dbReference>
<dbReference type="Gene3D" id="3.50.50.60">
    <property type="entry name" value="FAD/NAD(P)-binding domain"/>
    <property type="match status" value="1"/>
</dbReference>
<dbReference type="Gene3D" id="3.30.9.10">
    <property type="entry name" value="D-Amino Acid Oxidase, subunit A, domain 2"/>
    <property type="match status" value="1"/>
</dbReference>
<evidence type="ECO:0000256" key="5">
    <source>
        <dbReference type="ARBA" id="ARBA00023014"/>
    </source>
</evidence>
<dbReference type="AlphaFoldDB" id="A0A1Y5Q5H9"/>
<dbReference type="GO" id="GO:0016020">
    <property type="term" value="C:membrane"/>
    <property type="evidence" value="ECO:0007669"/>
    <property type="project" value="InterPro"/>
</dbReference>
<accession>A0A1Y5Q5H9</accession>
<dbReference type="Pfam" id="PF01266">
    <property type="entry name" value="DAO"/>
    <property type="match status" value="1"/>
</dbReference>
<gene>
    <name evidence="9" type="ORF">STPYR_12494</name>
</gene>
<evidence type="ECO:0000259" key="8">
    <source>
        <dbReference type="PROSITE" id="PS51296"/>
    </source>
</evidence>
<feature type="domain" description="Rieske" evidence="8">
    <location>
        <begin position="419"/>
        <end position="514"/>
    </location>
</feature>
<dbReference type="GO" id="GO:0005737">
    <property type="term" value="C:cytoplasm"/>
    <property type="evidence" value="ECO:0007669"/>
    <property type="project" value="TreeGrafter"/>
</dbReference>
<dbReference type="Pfam" id="PF00355">
    <property type="entry name" value="Rieske"/>
    <property type="match status" value="1"/>
</dbReference>
<dbReference type="InterPro" id="IPR006076">
    <property type="entry name" value="FAD-dep_OxRdtase"/>
</dbReference>
<dbReference type="Gene3D" id="2.102.10.10">
    <property type="entry name" value="Rieske [2Fe-2S] iron-sulphur domain"/>
    <property type="match status" value="1"/>
</dbReference>
<keyword evidence="2" id="KW-0479">Metal-binding</keyword>
<reference evidence="9" key="1">
    <citation type="submission" date="2016-03" db="EMBL/GenBank/DDBJ databases">
        <authorList>
            <person name="Ploux O."/>
        </authorList>
    </citation>
    <scope>NUCLEOTIDE SEQUENCE</scope>
    <source>
        <strain evidence="9">UC10</strain>
    </source>
</reference>
<keyword evidence="4" id="KW-0408">Iron</keyword>
<dbReference type="PRINTS" id="PR00162">
    <property type="entry name" value="RIESKE"/>
</dbReference>
<name>A0A1Y5Q5H9_9GAMM</name>
<dbReference type="PANTHER" id="PTHR13847">
    <property type="entry name" value="SARCOSINE DEHYDROGENASE-RELATED"/>
    <property type="match status" value="1"/>
</dbReference>
<evidence type="ECO:0000256" key="6">
    <source>
        <dbReference type="ARBA" id="ARBA00023157"/>
    </source>
</evidence>
<evidence type="ECO:0000256" key="2">
    <source>
        <dbReference type="ARBA" id="ARBA00022723"/>
    </source>
</evidence>
<keyword evidence="3" id="KW-0560">Oxidoreductase</keyword>
<evidence type="ECO:0000256" key="7">
    <source>
        <dbReference type="SAM" id="MobiDB-lite"/>
    </source>
</evidence>